<comment type="caution">
    <text evidence="1">The sequence shown here is derived from an EMBL/GenBank/DDBJ whole genome shotgun (WGS) entry which is preliminary data.</text>
</comment>
<evidence type="ECO:0000313" key="1">
    <source>
        <dbReference type="EMBL" id="GAA4117444.1"/>
    </source>
</evidence>
<reference evidence="2" key="1">
    <citation type="journal article" date="2019" name="Int. J. Syst. Evol. Microbiol.">
        <title>The Global Catalogue of Microorganisms (GCM) 10K type strain sequencing project: providing services to taxonomists for standard genome sequencing and annotation.</title>
        <authorList>
            <consortium name="The Broad Institute Genomics Platform"/>
            <consortium name="The Broad Institute Genome Sequencing Center for Infectious Disease"/>
            <person name="Wu L."/>
            <person name="Ma J."/>
        </authorList>
    </citation>
    <scope>NUCLEOTIDE SEQUENCE [LARGE SCALE GENOMIC DNA]</scope>
    <source>
        <strain evidence="2">JCM 16703</strain>
    </source>
</reference>
<protein>
    <recommendedName>
        <fullName evidence="3">DUF2190 domain-containing protein</fullName>
    </recommendedName>
</protein>
<accession>A0ABP7XHM0</accession>
<dbReference type="Proteomes" id="UP001501495">
    <property type="component" value="Unassembled WGS sequence"/>
</dbReference>
<sequence length="122" mass="11760">MPDYLPLHLPGAAITRTASAAITGGKLVYVSGSGTVAMTAGASSIPVGVASTDAASGDPVVIFGRGTVHRLTASGTVTAGDTVEAAAAGAVATHTIGTNDARVVGVALTTATTGNPVEIMEV</sequence>
<organism evidence="1 2">
    <name type="scientific">Nocardioides fonticola</name>
    <dbReference type="NCBI Taxonomy" id="450363"/>
    <lineage>
        <taxon>Bacteria</taxon>
        <taxon>Bacillati</taxon>
        <taxon>Actinomycetota</taxon>
        <taxon>Actinomycetes</taxon>
        <taxon>Propionibacteriales</taxon>
        <taxon>Nocardioidaceae</taxon>
        <taxon>Nocardioides</taxon>
    </lineage>
</organism>
<dbReference type="EMBL" id="BAAAZH010000012">
    <property type="protein sequence ID" value="GAA4117444.1"/>
    <property type="molecule type" value="Genomic_DNA"/>
</dbReference>
<evidence type="ECO:0008006" key="3">
    <source>
        <dbReference type="Google" id="ProtNLM"/>
    </source>
</evidence>
<dbReference type="InterPro" id="IPR011231">
    <property type="entry name" value="Phage_VT1-Sakai_H0018"/>
</dbReference>
<name>A0ABP7XHM0_9ACTN</name>
<keyword evidence="2" id="KW-1185">Reference proteome</keyword>
<dbReference type="Pfam" id="PF09956">
    <property type="entry name" value="Phage_cement_2"/>
    <property type="match status" value="1"/>
</dbReference>
<gene>
    <name evidence="1" type="ORF">GCM10022215_18090</name>
</gene>
<dbReference type="RefSeq" id="WP_344733005.1">
    <property type="nucleotide sequence ID" value="NZ_BAAAZH010000012.1"/>
</dbReference>
<proteinExistence type="predicted"/>
<evidence type="ECO:0000313" key="2">
    <source>
        <dbReference type="Proteomes" id="UP001501495"/>
    </source>
</evidence>